<sequence length="127" mass="14994">MRFRREDTFRYQFEEPVECNFRIIKVEKKDFTSKSGKAQIYDISEGGLKLTIPLDIPLKGKNIEIEVSFKLNEEDLKVTGILIWSKNMYTHYSYGVQFTIDHSLRKKLIEELKVYSKGIAVIKKKRN</sequence>
<dbReference type="Proteomes" id="UP000180057">
    <property type="component" value="Unassembled WGS sequence"/>
</dbReference>
<evidence type="ECO:0000313" key="2">
    <source>
        <dbReference type="EMBL" id="OIJ20699.1"/>
    </source>
</evidence>
<dbReference type="Gene3D" id="2.40.10.220">
    <property type="entry name" value="predicted glycosyltransferase like domains"/>
    <property type="match status" value="1"/>
</dbReference>
<dbReference type="OrthoDB" id="2354159at2"/>
<dbReference type="InterPro" id="IPR009875">
    <property type="entry name" value="PilZ_domain"/>
</dbReference>
<evidence type="ECO:0000259" key="1">
    <source>
        <dbReference type="Pfam" id="PF07238"/>
    </source>
</evidence>
<organism evidence="2 3">
    <name type="scientific">Anaerobacillus alkalidiazotrophicus</name>
    <dbReference type="NCBI Taxonomy" id="472963"/>
    <lineage>
        <taxon>Bacteria</taxon>
        <taxon>Bacillati</taxon>
        <taxon>Bacillota</taxon>
        <taxon>Bacilli</taxon>
        <taxon>Bacillales</taxon>
        <taxon>Bacillaceae</taxon>
        <taxon>Anaerobacillus</taxon>
    </lineage>
</organism>
<dbReference type="GO" id="GO:0035438">
    <property type="term" value="F:cyclic-di-GMP binding"/>
    <property type="evidence" value="ECO:0007669"/>
    <property type="project" value="InterPro"/>
</dbReference>
<proteinExistence type="predicted"/>
<dbReference type="RefSeq" id="WP_071389328.1">
    <property type="nucleotide sequence ID" value="NZ_MLQS01000008.1"/>
</dbReference>
<reference evidence="2 3" key="1">
    <citation type="submission" date="2016-10" db="EMBL/GenBank/DDBJ databases">
        <title>Draft genome sequences of four alkaliphilic bacteria belonging to the Anaerobacillus genus.</title>
        <authorList>
            <person name="Bassil N.M."/>
            <person name="Lloyd J.R."/>
        </authorList>
    </citation>
    <scope>NUCLEOTIDE SEQUENCE [LARGE SCALE GENOMIC DNA]</scope>
    <source>
        <strain evidence="2 3">DSM 22531</strain>
    </source>
</reference>
<protein>
    <recommendedName>
        <fullName evidence="1">PilZ domain-containing protein</fullName>
    </recommendedName>
</protein>
<comment type="caution">
    <text evidence="2">The sequence shown here is derived from an EMBL/GenBank/DDBJ whole genome shotgun (WGS) entry which is preliminary data.</text>
</comment>
<feature type="domain" description="PilZ" evidence="1">
    <location>
        <begin position="36"/>
        <end position="109"/>
    </location>
</feature>
<accession>A0A1S2M7H8</accession>
<dbReference type="Pfam" id="PF07238">
    <property type="entry name" value="PilZ"/>
    <property type="match status" value="1"/>
</dbReference>
<dbReference type="SUPFAM" id="SSF141371">
    <property type="entry name" value="PilZ domain-like"/>
    <property type="match status" value="1"/>
</dbReference>
<name>A0A1S2M7H8_9BACI</name>
<dbReference type="EMBL" id="MLQS01000008">
    <property type="protein sequence ID" value="OIJ20699.1"/>
    <property type="molecule type" value="Genomic_DNA"/>
</dbReference>
<evidence type="ECO:0000313" key="3">
    <source>
        <dbReference type="Proteomes" id="UP000180057"/>
    </source>
</evidence>
<gene>
    <name evidence="2" type="ORF">BKP45_08630</name>
</gene>
<keyword evidence="3" id="KW-1185">Reference proteome</keyword>
<dbReference type="AlphaFoldDB" id="A0A1S2M7H8"/>